<dbReference type="RefSeq" id="WP_149618532.1">
    <property type="nucleotide sequence ID" value="NZ_VOBL01000002.1"/>
</dbReference>
<accession>A0A5B0EKP1</accession>
<dbReference type="PANTHER" id="PTHR30118">
    <property type="entry name" value="HTH-TYPE TRANSCRIPTIONAL REGULATOR LEUO-RELATED"/>
    <property type="match status" value="1"/>
</dbReference>
<dbReference type="Pfam" id="PF00126">
    <property type="entry name" value="HTH_1"/>
    <property type="match status" value="1"/>
</dbReference>
<dbReference type="OrthoDB" id="8717159at2"/>
<dbReference type="PROSITE" id="PS50931">
    <property type="entry name" value="HTH_LYSR"/>
    <property type="match status" value="1"/>
</dbReference>
<comment type="caution">
    <text evidence="6">The sequence shown here is derived from an EMBL/GenBank/DDBJ whole genome shotgun (WGS) entry which is preliminary data.</text>
</comment>
<evidence type="ECO:0000256" key="3">
    <source>
        <dbReference type="ARBA" id="ARBA00023125"/>
    </source>
</evidence>
<dbReference type="SUPFAM" id="SSF53850">
    <property type="entry name" value="Periplasmic binding protein-like II"/>
    <property type="match status" value="1"/>
</dbReference>
<dbReference type="InterPro" id="IPR050389">
    <property type="entry name" value="LysR-type_TF"/>
</dbReference>
<dbReference type="InterPro" id="IPR036388">
    <property type="entry name" value="WH-like_DNA-bd_sf"/>
</dbReference>
<dbReference type="EMBL" id="VOBL01000002">
    <property type="protein sequence ID" value="KAA0979268.1"/>
    <property type="molecule type" value="Genomic_DNA"/>
</dbReference>
<dbReference type="Gene3D" id="1.10.10.10">
    <property type="entry name" value="Winged helix-like DNA-binding domain superfamily/Winged helix DNA-binding domain"/>
    <property type="match status" value="1"/>
</dbReference>
<evidence type="ECO:0000259" key="5">
    <source>
        <dbReference type="PROSITE" id="PS50931"/>
    </source>
</evidence>
<protein>
    <submittedName>
        <fullName evidence="6">LysR family transcriptional regulator</fullName>
    </submittedName>
</protein>
<dbReference type="Gene3D" id="3.40.190.10">
    <property type="entry name" value="Periplasmic binding protein-like II"/>
    <property type="match status" value="2"/>
</dbReference>
<dbReference type="Pfam" id="PF03466">
    <property type="entry name" value="LysR_substrate"/>
    <property type="match status" value="1"/>
</dbReference>
<gene>
    <name evidence="6" type="ORF">FQ154_02225</name>
</gene>
<evidence type="ECO:0000256" key="4">
    <source>
        <dbReference type="ARBA" id="ARBA00023163"/>
    </source>
</evidence>
<dbReference type="GO" id="GO:0003700">
    <property type="term" value="F:DNA-binding transcription factor activity"/>
    <property type="evidence" value="ECO:0007669"/>
    <property type="project" value="InterPro"/>
</dbReference>
<keyword evidence="2" id="KW-0805">Transcription regulation</keyword>
<evidence type="ECO:0000313" key="7">
    <source>
        <dbReference type="Proteomes" id="UP000323856"/>
    </source>
</evidence>
<dbReference type="SUPFAM" id="SSF46785">
    <property type="entry name" value="Winged helix' DNA-binding domain"/>
    <property type="match status" value="1"/>
</dbReference>
<dbReference type="InterPro" id="IPR036390">
    <property type="entry name" value="WH_DNA-bd_sf"/>
</dbReference>
<keyword evidence="4" id="KW-0804">Transcription</keyword>
<dbReference type="PRINTS" id="PR00039">
    <property type="entry name" value="HTHLYSR"/>
</dbReference>
<organism evidence="6 7">
    <name type="scientific">Paeniglutamicibacter gangotriensis</name>
    <dbReference type="NCBI Taxonomy" id="254787"/>
    <lineage>
        <taxon>Bacteria</taxon>
        <taxon>Bacillati</taxon>
        <taxon>Actinomycetota</taxon>
        <taxon>Actinomycetes</taxon>
        <taxon>Micrococcales</taxon>
        <taxon>Micrococcaceae</taxon>
        <taxon>Paeniglutamicibacter</taxon>
    </lineage>
</organism>
<evidence type="ECO:0000256" key="2">
    <source>
        <dbReference type="ARBA" id="ARBA00023015"/>
    </source>
</evidence>
<name>A0A5B0EKP1_9MICC</name>
<proteinExistence type="inferred from homology"/>
<keyword evidence="3" id="KW-0238">DNA-binding</keyword>
<comment type="similarity">
    <text evidence="1">Belongs to the LysR transcriptional regulatory family.</text>
</comment>
<dbReference type="PANTHER" id="PTHR30118:SF15">
    <property type="entry name" value="TRANSCRIPTIONAL REGULATORY PROTEIN"/>
    <property type="match status" value="1"/>
</dbReference>
<dbReference type="AlphaFoldDB" id="A0A5B0EKP1"/>
<dbReference type="InterPro" id="IPR000847">
    <property type="entry name" value="LysR_HTH_N"/>
</dbReference>
<evidence type="ECO:0000313" key="6">
    <source>
        <dbReference type="EMBL" id="KAA0979268.1"/>
    </source>
</evidence>
<dbReference type="GO" id="GO:0003677">
    <property type="term" value="F:DNA binding"/>
    <property type="evidence" value="ECO:0007669"/>
    <property type="project" value="UniProtKB-KW"/>
</dbReference>
<feature type="domain" description="HTH lysR-type" evidence="5">
    <location>
        <begin position="3"/>
        <end position="60"/>
    </location>
</feature>
<dbReference type="Proteomes" id="UP000323856">
    <property type="component" value="Unassembled WGS sequence"/>
</dbReference>
<dbReference type="InterPro" id="IPR005119">
    <property type="entry name" value="LysR_subst-bd"/>
</dbReference>
<sequence length="305" mass="33812">MSLDLNLLRTFLEIYEARSVTRAAQELSLTQPTVSHSLARLRKQLDDPLFVRGPGGLEPTMRANELFQVFRSAVDNIDGAIDATAAFDPATTTRTFRLCLSDIGEVIFLPSLMRHFGTLAPHANLESVPMRVEKIPHWLAHGQIDAVLTSLVLGGGARRESVIKDRYVCLLPRGMAPDRAKLSMKQFDSLNFVTIDASAGHGQIEERLAESGIKLRTALRVHHFSVLPSVQLEGSLASVVPLEIAERFCRQWPLVYRELPVDSPAFSVDIYTDHKIASSGPAFWFRELVRESLRGMPSALGPDTD</sequence>
<evidence type="ECO:0000256" key="1">
    <source>
        <dbReference type="ARBA" id="ARBA00009437"/>
    </source>
</evidence>
<reference evidence="6 7" key="1">
    <citation type="submission" date="2019-07" db="EMBL/GenBank/DDBJ databases">
        <title>Analysis of the biochemical properties, biological activity and biotechnological potential of siderophores and biosurfactants produced by Antarctic psychrotolerant bacteria.</title>
        <authorList>
            <person name="Styczynski M."/>
            <person name="Krucon T."/>
            <person name="Decewicz P."/>
            <person name="Dziewit L."/>
        </authorList>
    </citation>
    <scope>NUCLEOTIDE SEQUENCE [LARGE SCALE GENOMIC DNA]</scope>
    <source>
        <strain evidence="6 7">ANT_H27</strain>
    </source>
</reference>